<feature type="domain" description="PI-PLC Y-box" evidence="3">
    <location>
        <begin position="77"/>
        <end position="190"/>
    </location>
</feature>
<dbReference type="Gene3D" id="3.20.20.190">
    <property type="entry name" value="Phosphatidylinositol (PI) phosphodiesterase"/>
    <property type="match status" value="1"/>
</dbReference>
<keyword evidence="4" id="KW-1185">Reference proteome</keyword>
<proteinExistence type="predicted"/>
<feature type="domain" description="PH" evidence="2">
    <location>
        <begin position="1"/>
        <end position="55"/>
    </location>
</feature>
<dbReference type="AlphaFoldDB" id="A0A183CRQ1"/>
<dbReference type="GO" id="GO:0046488">
    <property type="term" value="P:phosphatidylinositol metabolic process"/>
    <property type="evidence" value="ECO:0007669"/>
    <property type="project" value="TreeGrafter"/>
</dbReference>
<dbReference type="SMART" id="SM00149">
    <property type="entry name" value="PLCYc"/>
    <property type="match status" value="1"/>
</dbReference>
<dbReference type="InterPro" id="IPR001849">
    <property type="entry name" value="PH_domain"/>
</dbReference>
<dbReference type="InterPro" id="IPR017946">
    <property type="entry name" value="PLC-like_Pdiesterase_TIM-brl"/>
</dbReference>
<dbReference type="Pfam" id="PF00387">
    <property type="entry name" value="PI-PLC-Y"/>
    <property type="match status" value="1"/>
</dbReference>
<dbReference type="GO" id="GO:0010634">
    <property type="term" value="P:positive regulation of epithelial cell migration"/>
    <property type="evidence" value="ECO:0007669"/>
    <property type="project" value="TreeGrafter"/>
</dbReference>
<dbReference type="PANTHER" id="PTHR10336">
    <property type="entry name" value="PHOSPHOINOSITIDE-SPECIFIC PHOSPHOLIPASE C FAMILY PROTEIN"/>
    <property type="match status" value="1"/>
</dbReference>
<dbReference type="InterPro" id="IPR001192">
    <property type="entry name" value="PI-PLC_fam"/>
</dbReference>
<evidence type="ECO:0000259" key="2">
    <source>
        <dbReference type="PROSITE" id="PS50003"/>
    </source>
</evidence>
<dbReference type="GO" id="GO:0004435">
    <property type="term" value="F:phosphatidylinositol-4,5-bisphosphate phospholipase C activity"/>
    <property type="evidence" value="ECO:0007669"/>
    <property type="project" value="UniProtKB-EC"/>
</dbReference>
<organism evidence="4 5">
    <name type="scientific">Globodera pallida</name>
    <name type="common">Potato cyst nematode worm</name>
    <name type="synonym">Heterodera pallida</name>
    <dbReference type="NCBI Taxonomy" id="36090"/>
    <lineage>
        <taxon>Eukaryota</taxon>
        <taxon>Metazoa</taxon>
        <taxon>Ecdysozoa</taxon>
        <taxon>Nematoda</taxon>
        <taxon>Chromadorea</taxon>
        <taxon>Rhabditida</taxon>
        <taxon>Tylenchina</taxon>
        <taxon>Tylenchomorpha</taxon>
        <taxon>Tylenchoidea</taxon>
        <taxon>Heteroderidae</taxon>
        <taxon>Heteroderinae</taxon>
        <taxon>Globodera</taxon>
    </lineage>
</organism>
<dbReference type="SUPFAM" id="SSF51695">
    <property type="entry name" value="PLC-like phosphodiesterases"/>
    <property type="match status" value="1"/>
</dbReference>
<keyword evidence="1" id="KW-0442">Lipid degradation</keyword>
<sequence>CEDSDHDDRSRCGSRPFAFRITLAQSHWDMREYVLAADSREELDEWLCACQQMAANASDKMRQLRSREKQSRIASELSSLVIYCQAVPFNADFELQDSRTSFYEMCSFSESKHDKLVERGLQLFNKRQLSRVYPQASRFTSTNFSPMPMWNSGCHMVALNFQTGDKSMQLNAGRFMANGCCGYVLKPRYLMDETFAIGGAREQQQQ</sequence>
<keyword evidence="1" id="KW-0378">Hydrolase</keyword>
<dbReference type="GO" id="GO:0051209">
    <property type="term" value="P:release of sequestered calcium ion into cytosol"/>
    <property type="evidence" value="ECO:0007669"/>
    <property type="project" value="TreeGrafter"/>
</dbReference>
<name>A0A183CRQ1_GLOPA</name>
<dbReference type="GO" id="GO:0032587">
    <property type="term" value="C:ruffle membrane"/>
    <property type="evidence" value="ECO:0007669"/>
    <property type="project" value="TreeGrafter"/>
</dbReference>
<evidence type="ECO:0000256" key="1">
    <source>
        <dbReference type="RuleBase" id="RU361133"/>
    </source>
</evidence>
<protein>
    <recommendedName>
        <fullName evidence="1">Phosphoinositide phospholipase C</fullName>
        <ecNumber evidence="1">3.1.4.11</ecNumber>
    </recommendedName>
</protein>
<reference evidence="4" key="2">
    <citation type="submission" date="2014-05" db="EMBL/GenBank/DDBJ databases">
        <title>The genome and life-stage specific transcriptomes of Globodera pallida elucidate key aspects of plant parasitism by a cyst nematode.</title>
        <authorList>
            <person name="Cotton J.A."/>
            <person name="Lilley C.J."/>
            <person name="Jones L.M."/>
            <person name="Kikuchi T."/>
            <person name="Reid A.J."/>
            <person name="Thorpe P."/>
            <person name="Tsai I.J."/>
            <person name="Beasley H."/>
            <person name="Blok V."/>
            <person name="Cock P.J.A."/>
            <person name="Van den Akker S.E."/>
            <person name="Holroyd N."/>
            <person name="Hunt M."/>
            <person name="Mantelin S."/>
            <person name="Naghra H."/>
            <person name="Pain A."/>
            <person name="Palomares-Rius J.E."/>
            <person name="Zarowiecki M."/>
            <person name="Berriman M."/>
            <person name="Jones J.T."/>
            <person name="Urwin P.E."/>
        </authorList>
    </citation>
    <scope>NUCLEOTIDE SEQUENCE [LARGE SCALE GENOMIC DNA]</scope>
    <source>
        <strain evidence="4">Lindley</strain>
    </source>
</reference>
<accession>A0A183CRQ1</accession>
<dbReference type="GO" id="GO:0048015">
    <property type="term" value="P:phosphatidylinositol-mediated signaling"/>
    <property type="evidence" value="ECO:0007669"/>
    <property type="project" value="TreeGrafter"/>
</dbReference>
<dbReference type="InterPro" id="IPR001711">
    <property type="entry name" value="PLipase_C_Pinositol-sp_Y"/>
</dbReference>
<evidence type="ECO:0000259" key="3">
    <source>
        <dbReference type="PROSITE" id="PS50008"/>
    </source>
</evidence>
<comment type="catalytic activity">
    <reaction evidence="1">
        <text>a 1,2-diacyl-sn-glycero-3-phospho-(1D-myo-inositol-4,5-bisphosphate) + H2O = 1D-myo-inositol 1,4,5-trisphosphate + a 1,2-diacyl-sn-glycerol + H(+)</text>
        <dbReference type="Rhea" id="RHEA:33179"/>
        <dbReference type="ChEBI" id="CHEBI:15377"/>
        <dbReference type="ChEBI" id="CHEBI:15378"/>
        <dbReference type="ChEBI" id="CHEBI:17815"/>
        <dbReference type="ChEBI" id="CHEBI:58456"/>
        <dbReference type="ChEBI" id="CHEBI:203600"/>
        <dbReference type="EC" id="3.1.4.11"/>
    </reaction>
</comment>
<dbReference type="GO" id="GO:0016042">
    <property type="term" value="P:lipid catabolic process"/>
    <property type="evidence" value="ECO:0007669"/>
    <property type="project" value="UniProtKB-KW"/>
</dbReference>
<reference evidence="4" key="1">
    <citation type="submission" date="2013-12" db="EMBL/GenBank/DDBJ databases">
        <authorList>
            <person name="Aslett M."/>
        </authorList>
    </citation>
    <scope>NUCLEOTIDE SEQUENCE [LARGE SCALE GENOMIC DNA]</scope>
    <source>
        <strain evidence="4">Lindley</strain>
    </source>
</reference>
<reference evidence="5" key="3">
    <citation type="submission" date="2016-06" db="UniProtKB">
        <authorList>
            <consortium name="WormBaseParasite"/>
        </authorList>
    </citation>
    <scope>IDENTIFICATION</scope>
</reference>
<dbReference type="Proteomes" id="UP000050741">
    <property type="component" value="Unassembled WGS sequence"/>
</dbReference>
<evidence type="ECO:0000313" key="4">
    <source>
        <dbReference type="Proteomes" id="UP000050741"/>
    </source>
</evidence>
<dbReference type="PRINTS" id="PR00390">
    <property type="entry name" value="PHPHLIPASEC"/>
</dbReference>
<evidence type="ECO:0000313" key="5">
    <source>
        <dbReference type="WBParaSite" id="GPLIN_001555900"/>
    </source>
</evidence>
<dbReference type="PROSITE" id="PS50003">
    <property type="entry name" value="PH_DOMAIN"/>
    <property type="match status" value="1"/>
</dbReference>
<keyword evidence="1" id="KW-0443">Lipid metabolism</keyword>
<dbReference type="EC" id="3.1.4.11" evidence="1"/>
<dbReference type="WBParaSite" id="GPLIN_001555900">
    <property type="protein sequence ID" value="GPLIN_001555900"/>
    <property type="gene ID" value="GPLIN_001555900"/>
</dbReference>
<dbReference type="PROSITE" id="PS50008">
    <property type="entry name" value="PIPLC_Y_DOMAIN"/>
    <property type="match status" value="1"/>
</dbReference>
<dbReference type="PANTHER" id="PTHR10336:SF159">
    <property type="entry name" value="1-PHOSPHATIDYLINOSITOL 4,5-BISPHOSPHATE PHOSPHODIESTERASE GAMMA"/>
    <property type="match status" value="1"/>
</dbReference>